<evidence type="ECO:0000313" key="4">
    <source>
        <dbReference type="Proteomes" id="UP000490939"/>
    </source>
</evidence>
<dbReference type="InterPro" id="IPR011009">
    <property type="entry name" value="Kinase-like_dom_sf"/>
</dbReference>
<reference evidence="3 4" key="1">
    <citation type="submission" date="2019-07" db="EMBL/GenBank/DDBJ databases">
        <title>Venturia inaequalis Genome Resource.</title>
        <authorList>
            <person name="Lichtner F.J."/>
        </authorList>
    </citation>
    <scope>NUCLEOTIDE SEQUENCE [LARGE SCALE GENOMIC DNA]</scope>
    <source>
        <strain evidence="2">Bline_iso_100314</strain>
        <strain evidence="3 4">DMI_063113</strain>
    </source>
</reference>
<evidence type="ECO:0000259" key="1">
    <source>
        <dbReference type="PROSITE" id="PS50011"/>
    </source>
</evidence>
<dbReference type="PROSITE" id="PS50011">
    <property type="entry name" value="PROTEIN_KINASE_DOM"/>
    <property type="match status" value="1"/>
</dbReference>
<keyword evidence="4" id="KW-1185">Reference proteome</keyword>
<protein>
    <recommendedName>
        <fullName evidence="1">Protein kinase domain-containing protein</fullName>
    </recommendedName>
</protein>
<dbReference type="InterPro" id="IPR000719">
    <property type="entry name" value="Prot_kinase_dom"/>
</dbReference>
<proteinExistence type="predicted"/>
<feature type="domain" description="Protein kinase" evidence="1">
    <location>
        <begin position="11"/>
        <end position="255"/>
    </location>
</feature>
<organism evidence="3 4">
    <name type="scientific">Venturia inaequalis</name>
    <name type="common">Apple scab fungus</name>
    <dbReference type="NCBI Taxonomy" id="5025"/>
    <lineage>
        <taxon>Eukaryota</taxon>
        <taxon>Fungi</taxon>
        <taxon>Dikarya</taxon>
        <taxon>Ascomycota</taxon>
        <taxon>Pezizomycotina</taxon>
        <taxon>Dothideomycetes</taxon>
        <taxon>Pleosporomycetidae</taxon>
        <taxon>Venturiales</taxon>
        <taxon>Venturiaceae</taxon>
        <taxon>Venturia</taxon>
    </lineage>
</organism>
<evidence type="ECO:0000313" key="2">
    <source>
        <dbReference type="EMBL" id="KAE9962248.1"/>
    </source>
</evidence>
<name>A0A8H3YZX7_VENIN</name>
<dbReference type="SMART" id="SM00220">
    <property type="entry name" value="S_TKc"/>
    <property type="match status" value="1"/>
</dbReference>
<dbReference type="GO" id="GO:0004672">
    <property type="term" value="F:protein kinase activity"/>
    <property type="evidence" value="ECO:0007669"/>
    <property type="project" value="InterPro"/>
</dbReference>
<dbReference type="Gene3D" id="1.10.510.10">
    <property type="entry name" value="Transferase(Phosphotransferase) domain 1"/>
    <property type="match status" value="1"/>
</dbReference>
<gene>
    <name evidence="2" type="ORF">BLS_000612</name>
    <name evidence="3" type="ORF">EG327_008603</name>
</gene>
<dbReference type="Pfam" id="PF00069">
    <property type="entry name" value="Pkinase"/>
    <property type="match status" value="1"/>
</dbReference>
<dbReference type="GO" id="GO:0005524">
    <property type="term" value="F:ATP binding"/>
    <property type="evidence" value="ECO:0007669"/>
    <property type="project" value="InterPro"/>
</dbReference>
<dbReference type="AlphaFoldDB" id="A0A8H3YZX7"/>
<evidence type="ECO:0000313" key="3">
    <source>
        <dbReference type="EMBL" id="KAE9974966.1"/>
    </source>
</evidence>
<dbReference type="Proteomes" id="UP000490939">
    <property type="component" value="Unassembled WGS sequence"/>
</dbReference>
<sequence length="255" mass="28481">MAYLTPSGKLIGSSTFLGNGRSGIVLRHTDGNALKIPKVVDTSRLPAEQRDNQEYVNDSNRQTLELEKAIYRRLGPCDGIAKVINISADGILLEYYPDGDLEGYMSTHTEPDTYRKASWILSITRTICHIHKMKVLVDDIALRNLLVAPDSSLKLVDFGESALFSEETDMALANDHGITASADIFHVGCVIYSIAAWTKFEHNLFNYDFHRPAIEDLPGLEKLLFRHAIQKCWAGQYCTSDELYADILEATMHAS</sequence>
<dbReference type="EMBL" id="WNWR01000542">
    <property type="protein sequence ID" value="KAE9974966.1"/>
    <property type="molecule type" value="Genomic_DNA"/>
</dbReference>
<accession>A0A8H3YZX7</accession>
<dbReference type="Proteomes" id="UP000433883">
    <property type="component" value="Unassembled WGS sequence"/>
</dbReference>
<dbReference type="SUPFAM" id="SSF56112">
    <property type="entry name" value="Protein kinase-like (PK-like)"/>
    <property type="match status" value="1"/>
</dbReference>
<dbReference type="EMBL" id="WNWQ01001110">
    <property type="protein sequence ID" value="KAE9962248.1"/>
    <property type="molecule type" value="Genomic_DNA"/>
</dbReference>
<comment type="caution">
    <text evidence="3">The sequence shown here is derived from an EMBL/GenBank/DDBJ whole genome shotgun (WGS) entry which is preliminary data.</text>
</comment>